<evidence type="ECO:0000313" key="2">
    <source>
        <dbReference type="Proteomes" id="UP001454036"/>
    </source>
</evidence>
<sequence length="116" mass="13381">MSNSPPQTPPPVPLGRKGLVIQVDNDQAMNTRMQLNRTLIGIIRDAGFFSAKRVQIYVDRCWLVRGVVNVERRGFLYFFHFTIEEDLDDVVLRSPLNINGALLVLQYWTPNLFFKT</sequence>
<proteinExistence type="predicted"/>
<protein>
    <recommendedName>
        <fullName evidence="3">DUF4283 domain-containing protein</fullName>
    </recommendedName>
</protein>
<reference evidence="1 2" key="1">
    <citation type="submission" date="2024-01" db="EMBL/GenBank/DDBJ databases">
        <title>The complete chloroplast genome sequence of Lithospermum erythrorhizon: insights into the phylogenetic relationship among Boraginaceae species and the maternal lineages of purple gromwells.</title>
        <authorList>
            <person name="Okada T."/>
            <person name="Watanabe K."/>
        </authorList>
    </citation>
    <scope>NUCLEOTIDE SEQUENCE [LARGE SCALE GENOMIC DNA]</scope>
</reference>
<dbReference type="AlphaFoldDB" id="A0AAV3RB41"/>
<evidence type="ECO:0008006" key="3">
    <source>
        <dbReference type="Google" id="ProtNLM"/>
    </source>
</evidence>
<keyword evidence="2" id="KW-1185">Reference proteome</keyword>
<gene>
    <name evidence="1" type="ORF">LIER_26173</name>
</gene>
<dbReference type="Proteomes" id="UP001454036">
    <property type="component" value="Unassembled WGS sequence"/>
</dbReference>
<organism evidence="1 2">
    <name type="scientific">Lithospermum erythrorhizon</name>
    <name type="common">Purple gromwell</name>
    <name type="synonym">Lithospermum officinale var. erythrorhizon</name>
    <dbReference type="NCBI Taxonomy" id="34254"/>
    <lineage>
        <taxon>Eukaryota</taxon>
        <taxon>Viridiplantae</taxon>
        <taxon>Streptophyta</taxon>
        <taxon>Embryophyta</taxon>
        <taxon>Tracheophyta</taxon>
        <taxon>Spermatophyta</taxon>
        <taxon>Magnoliopsida</taxon>
        <taxon>eudicotyledons</taxon>
        <taxon>Gunneridae</taxon>
        <taxon>Pentapetalae</taxon>
        <taxon>asterids</taxon>
        <taxon>lamiids</taxon>
        <taxon>Boraginales</taxon>
        <taxon>Boraginaceae</taxon>
        <taxon>Boraginoideae</taxon>
        <taxon>Lithospermeae</taxon>
        <taxon>Lithospermum</taxon>
    </lineage>
</organism>
<accession>A0AAV3RB41</accession>
<dbReference type="EMBL" id="BAABME010008070">
    <property type="protein sequence ID" value="GAA0172325.1"/>
    <property type="molecule type" value="Genomic_DNA"/>
</dbReference>
<name>A0AAV3RB41_LITER</name>
<evidence type="ECO:0000313" key="1">
    <source>
        <dbReference type="EMBL" id="GAA0172325.1"/>
    </source>
</evidence>
<comment type="caution">
    <text evidence="1">The sequence shown here is derived from an EMBL/GenBank/DDBJ whole genome shotgun (WGS) entry which is preliminary data.</text>
</comment>